<dbReference type="AlphaFoldDB" id="A0A0F9RG09"/>
<organism evidence="1">
    <name type="scientific">marine sediment metagenome</name>
    <dbReference type="NCBI Taxonomy" id="412755"/>
    <lineage>
        <taxon>unclassified sequences</taxon>
        <taxon>metagenomes</taxon>
        <taxon>ecological metagenomes</taxon>
    </lineage>
</organism>
<name>A0A0F9RG09_9ZZZZ</name>
<comment type="caution">
    <text evidence="1">The sequence shown here is derived from an EMBL/GenBank/DDBJ whole genome shotgun (WGS) entry which is preliminary data.</text>
</comment>
<reference evidence="1" key="1">
    <citation type="journal article" date="2015" name="Nature">
        <title>Complex archaea that bridge the gap between prokaryotes and eukaryotes.</title>
        <authorList>
            <person name="Spang A."/>
            <person name="Saw J.H."/>
            <person name="Jorgensen S.L."/>
            <person name="Zaremba-Niedzwiedzka K."/>
            <person name="Martijn J."/>
            <person name="Lind A.E."/>
            <person name="van Eijk R."/>
            <person name="Schleper C."/>
            <person name="Guy L."/>
            <person name="Ettema T.J."/>
        </authorList>
    </citation>
    <scope>NUCLEOTIDE SEQUENCE</scope>
</reference>
<accession>A0A0F9RG09</accession>
<evidence type="ECO:0000313" key="1">
    <source>
        <dbReference type="EMBL" id="KKN16193.1"/>
    </source>
</evidence>
<gene>
    <name evidence="1" type="ORF">LCGC14_0978420</name>
</gene>
<evidence type="ECO:0008006" key="2">
    <source>
        <dbReference type="Google" id="ProtNLM"/>
    </source>
</evidence>
<sequence>MNDILASLLILASNFSQYEPVSSSPILTPQSHQQLITTLCQGKECNALAYYDDKSQTIFYDERLKASSTIAQGFIVHELVHFLQHQHSVVPDNASCEERISLEREAYQVQQRFLHSRHMNTIEITMAVKMLSNACQ</sequence>
<protein>
    <recommendedName>
        <fullName evidence="2">IrrE N-terminal-like domain-containing protein</fullName>
    </recommendedName>
</protein>
<proteinExistence type="predicted"/>
<dbReference type="EMBL" id="LAZR01003639">
    <property type="protein sequence ID" value="KKN16193.1"/>
    <property type="molecule type" value="Genomic_DNA"/>
</dbReference>